<dbReference type="Gene3D" id="3.40.50.1110">
    <property type="entry name" value="SGNH hydrolase"/>
    <property type="match status" value="1"/>
</dbReference>
<evidence type="ECO:0000313" key="4">
    <source>
        <dbReference type="Proteomes" id="UP000254771"/>
    </source>
</evidence>
<sequence>MFRLLPSLLLCSLLLHLTTPFANDRPVILLLGDSLSSGYGIALSERWTTALQDRLTGQGFEHRLVNASVTGETSRGGLSRLPELLQRHRPRWVVIELGGNDGLRGLELAQTRQNLQKAVQLSRAAKARVLLIGMKIPPNLGPVYTRRFEAIYANVAGKEWIPLVPFLLEGVAGDSTLMQADGIHANAHGQAVILENIWQVLEPLLESGTE</sequence>
<evidence type="ECO:0000259" key="2">
    <source>
        <dbReference type="Pfam" id="PF13472"/>
    </source>
</evidence>
<dbReference type="AlphaFoldDB" id="A0A370DNV7"/>
<dbReference type="SUPFAM" id="SSF52266">
    <property type="entry name" value="SGNH hydrolase"/>
    <property type="match status" value="1"/>
</dbReference>
<reference evidence="3 4" key="1">
    <citation type="journal article" date="2018" name="ISME J.">
        <title>Endosymbiont genomes yield clues of tubeworm success.</title>
        <authorList>
            <person name="Li Y."/>
            <person name="Liles M.R."/>
            <person name="Halanych K.M."/>
        </authorList>
    </citation>
    <scope>NUCLEOTIDE SEQUENCE [LARGE SCALE GENOMIC DNA]</scope>
    <source>
        <strain evidence="3">A1462</strain>
    </source>
</reference>
<dbReference type="Proteomes" id="UP000254771">
    <property type="component" value="Unassembled WGS sequence"/>
</dbReference>
<dbReference type="PANTHER" id="PTHR30383:SF24">
    <property type="entry name" value="THIOESTERASE 1_PROTEASE 1_LYSOPHOSPHOLIPASE L1"/>
    <property type="match status" value="1"/>
</dbReference>
<dbReference type="InterPro" id="IPR036514">
    <property type="entry name" value="SGNH_hydro_sf"/>
</dbReference>
<dbReference type="PANTHER" id="PTHR30383">
    <property type="entry name" value="THIOESTERASE 1/PROTEASE 1/LYSOPHOSPHOLIPASE L1"/>
    <property type="match status" value="1"/>
</dbReference>
<evidence type="ECO:0000256" key="1">
    <source>
        <dbReference type="SAM" id="SignalP"/>
    </source>
</evidence>
<feature type="chain" id="PRO_5016969225" evidence="1">
    <location>
        <begin position="23"/>
        <end position="210"/>
    </location>
</feature>
<accession>A0A370DNV7</accession>
<comment type="caution">
    <text evidence="3">The sequence shown here is derived from an EMBL/GenBank/DDBJ whole genome shotgun (WGS) entry which is preliminary data.</text>
</comment>
<dbReference type="InterPro" id="IPR013830">
    <property type="entry name" value="SGNH_hydro"/>
</dbReference>
<dbReference type="Pfam" id="PF13472">
    <property type="entry name" value="Lipase_GDSL_2"/>
    <property type="match status" value="1"/>
</dbReference>
<dbReference type="InterPro" id="IPR051532">
    <property type="entry name" value="Ester_Hydrolysis_Enzymes"/>
</dbReference>
<feature type="domain" description="SGNH hydrolase-type esterase" evidence="2">
    <location>
        <begin position="30"/>
        <end position="191"/>
    </location>
</feature>
<dbReference type="CDD" id="cd01822">
    <property type="entry name" value="Lysophospholipase_L1_like"/>
    <property type="match status" value="1"/>
</dbReference>
<organism evidence="3 4">
    <name type="scientific">endosymbiont of Escarpia spicata</name>
    <dbReference type="NCBI Taxonomy" id="2200908"/>
    <lineage>
        <taxon>Bacteria</taxon>
        <taxon>Pseudomonadati</taxon>
        <taxon>Pseudomonadota</taxon>
        <taxon>Gammaproteobacteria</taxon>
        <taxon>sulfur-oxidizing symbionts</taxon>
    </lineage>
</organism>
<keyword evidence="4" id="KW-1185">Reference proteome</keyword>
<proteinExistence type="predicted"/>
<name>A0A370DNV7_9GAMM</name>
<gene>
    <name evidence="3" type="ORF">DIZ78_06785</name>
</gene>
<dbReference type="GO" id="GO:0004622">
    <property type="term" value="F:phosphatidylcholine lysophospholipase activity"/>
    <property type="evidence" value="ECO:0007669"/>
    <property type="project" value="TreeGrafter"/>
</dbReference>
<evidence type="ECO:0000313" key="3">
    <source>
        <dbReference type="EMBL" id="RDH86607.1"/>
    </source>
</evidence>
<dbReference type="EMBL" id="QFXE01000008">
    <property type="protein sequence ID" value="RDH86607.1"/>
    <property type="molecule type" value="Genomic_DNA"/>
</dbReference>
<feature type="signal peptide" evidence="1">
    <location>
        <begin position="1"/>
        <end position="22"/>
    </location>
</feature>
<keyword evidence="1" id="KW-0732">Signal</keyword>
<protein>
    <submittedName>
        <fullName evidence="3">Arylesterase</fullName>
    </submittedName>
</protein>